<dbReference type="InterPro" id="IPR015424">
    <property type="entry name" value="PyrdxlP-dep_Trfase"/>
</dbReference>
<dbReference type="InterPro" id="IPR050106">
    <property type="entry name" value="HistidinolP_aminotransfase"/>
</dbReference>
<dbReference type="InterPro" id="IPR006311">
    <property type="entry name" value="TAT_signal"/>
</dbReference>
<dbReference type="PANTHER" id="PTHR43643">
    <property type="entry name" value="HISTIDINOL-PHOSPHATE AMINOTRANSFERASE 2"/>
    <property type="match status" value="1"/>
</dbReference>
<evidence type="ECO:0000256" key="5">
    <source>
        <dbReference type="ARBA" id="ARBA00029440"/>
    </source>
</evidence>
<keyword evidence="6" id="KW-0732">Signal</keyword>
<dbReference type="PROSITE" id="PS51257">
    <property type="entry name" value="PROKAR_LIPOPROTEIN"/>
    <property type="match status" value="1"/>
</dbReference>
<comment type="caution">
    <text evidence="8">The sequence shown here is derived from an EMBL/GenBank/DDBJ whole genome shotgun (WGS) entry which is preliminary data.</text>
</comment>
<evidence type="ECO:0000259" key="7">
    <source>
        <dbReference type="Pfam" id="PF00155"/>
    </source>
</evidence>
<reference evidence="8 9" key="1">
    <citation type="journal article" date="2014" name="Antonie Van Leeuwenhoek">
        <title>Hyphomonas beringensis sp. nov. and Hyphomonas chukchiensis sp. nov., isolated from surface seawater of the Bering Sea and Chukchi Sea.</title>
        <authorList>
            <person name="Li C."/>
            <person name="Lai Q."/>
            <person name="Li G."/>
            <person name="Dong C."/>
            <person name="Wang J."/>
            <person name="Liao Y."/>
            <person name="Shao Z."/>
        </authorList>
    </citation>
    <scope>NUCLEOTIDE SEQUENCE [LARGE SCALE GENOMIC DNA]</scope>
    <source>
        <strain evidence="8 9">PS728</strain>
    </source>
</reference>
<gene>
    <name evidence="8" type="ORF">HPO_07919</name>
</gene>
<dbReference type="InterPro" id="IPR004839">
    <property type="entry name" value="Aminotransferase_I/II_large"/>
</dbReference>
<dbReference type="RefSeq" id="WP_035596766.1">
    <property type="nucleotide sequence ID" value="NZ_ARYM01000008.1"/>
</dbReference>
<dbReference type="GO" id="GO:0008483">
    <property type="term" value="F:transaminase activity"/>
    <property type="evidence" value="ECO:0007669"/>
    <property type="project" value="UniProtKB-KW"/>
</dbReference>
<dbReference type="EMBL" id="ARYM01000008">
    <property type="protein sequence ID" value="KCZ98810.1"/>
    <property type="molecule type" value="Genomic_DNA"/>
</dbReference>
<dbReference type="PATRIC" id="fig|1280954.3.peg.1605"/>
<dbReference type="PROSITE" id="PS51318">
    <property type="entry name" value="TAT"/>
    <property type="match status" value="1"/>
</dbReference>
<name>A0A062V993_9PROT</name>
<organism evidence="8 9">
    <name type="scientific">Hyphomonas polymorpha PS728</name>
    <dbReference type="NCBI Taxonomy" id="1280954"/>
    <lineage>
        <taxon>Bacteria</taxon>
        <taxon>Pseudomonadati</taxon>
        <taxon>Pseudomonadota</taxon>
        <taxon>Alphaproteobacteria</taxon>
        <taxon>Hyphomonadales</taxon>
        <taxon>Hyphomonadaceae</taxon>
        <taxon>Hyphomonas</taxon>
    </lineage>
</organism>
<keyword evidence="2 8" id="KW-0032">Aminotransferase</keyword>
<keyword evidence="9" id="KW-1185">Reference proteome</keyword>
<evidence type="ECO:0000313" key="8">
    <source>
        <dbReference type="EMBL" id="KCZ98810.1"/>
    </source>
</evidence>
<proteinExistence type="inferred from homology"/>
<dbReference type="SUPFAM" id="SSF53383">
    <property type="entry name" value="PLP-dependent transferases"/>
    <property type="match status" value="1"/>
</dbReference>
<accession>A0A062V993</accession>
<dbReference type="eggNOG" id="COG0079">
    <property type="taxonomic scope" value="Bacteria"/>
</dbReference>
<evidence type="ECO:0000256" key="1">
    <source>
        <dbReference type="ARBA" id="ARBA00007970"/>
    </source>
</evidence>
<dbReference type="Gene3D" id="3.40.640.10">
    <property type="entry name" value="Type I PLP-dependent aspartate aminotransferase-like (Major domain)"/>
    <property type="match status" value="1"/>
</dbReference>
<feature type="domain" description="Aminotransferase class I/classII large" evidence="7">
    <location>
        <begin position="61"/>
        <end position="383"/>
    </location>
</feature>
<sequence>MGYRLTRRNLFSAGAGAAAVGLAGCATTTSATASAAAEARGAFPPEPKEASLFGPEPGLALLSRNENPYGPAPSALKMIEAAARKGAYYTNEEATKTLAGMIAERHGVSPEQIVITTGSGEALSALALIYGPKGPIVAPRLFWDTTALYAAKLGLAEITRIPLTEDMNMDLPAMEAAITPETGMVQLCNPNNPTGIAMPGSVIRAAASSMAAKTTVVVDEAYIELVDDEASMTCIPLIKEGKDVIVTRTFSKIYGMAGIRVGYTISSAETAAKIRYTQMSWTPCTSIAAAIGCYNDEAFIAGSKSKIVEAREMITTTLDTLGLPYLKSQTNFVYFQSGMPANDLQKAMAAEQISIRGQYMDYTPWSRVSTGKLEDVERFCKALPRMVNA</sequence>
<comment type="pathway">
    <text evidence="5">Amino-acid biosynthesis.</text>
</comment>
<evidence type="ECO:0000256" key="4">
    <source>
        <dbReference type="ARBA" id="ARBA00022898"/>
    </source>
</evidence>
<evidence type="ECO:0000313" key="9">
    <source>
        <dbReference type="Proteomes" id="UP000027100"/>
    </source>
</evidence>
<evidence type="ECO:0000256" key="6">
    <source>
        <dbReference type="SAM" id="SignalP"/>
    </source>
</evidence>
<feature type="signal peptide" evidence="6">
    <location>
        <begin position="1"/>
        <end position="33"/>
    </location>
</feature>
<dbReference type="PANTHER" id="PTHR43643:SF3">
    <property type="entry name" value="HISTIDINOL-PHOSPHATE AMINOTRANSFERASE"/>
    <property type="match status" value="1"/>
</dbReference>
<dbReference type="Pfam" id="PF00155">
    <property type="entry name" value="Aminotran_1_2"/>
    <property type="match status" value="1"/>
</dbReference>
<dbReference type="Proteomes" id="UP000027100">
    <property type="component" value="Unassembled WGS sequence"/>
</dbReference>
<evidence type="ECO:0000256" key="3">
    <source>
        <dbReference type="ARBA" id="ARBA00022679"/>
    </source>
</evidence>
<dbReference type="AlphaFoldDB" id="A0A062V993"/>
<dbReference type="OrthoDB" id="9809616at2"/>
<dbReference type="GO" id="GO:0030170">
    <property type="term" value="F:pyridoxal phosphate binding"/>
    <property type="evidence" value="ECO:0007669"/>
    <property type="project" value="InterPro"/>
</dbReference>
<evidence type="ECO:0000256" key="2">
    <source>
        <dbReference type="ARBA" id="ARBA00022576"/>
    </source>
</evidence>
<feature type="chain" id="PRO_5001615550" evidence="6">
    <location>
        <begin position="34"/>
        <end position="389"/>
    </location>
</feature>
<dbReference type="CDD" id="cd00609">
    <property type="entry name" value="AAT_like"/>
    <property type="match status" value="1"/>
</dbReference>
<protein>
    <submittedName>
        <fullName evidence="8">Classes I and II aminotransferase</fullName>
    </submittedName>
</protein>
<dbReference type="STRING" id="1280954.HPO_07919"/>
<dbReference type="InterPro" id="IPR015422">
    <property type="entry name" value="PyrdxlP-dep_Trfase_small"/>
</dbReference>
<dbReference type="InterPro" id="IPR015421">
    <property type="entry name" value="PyrdxlP-dep_Trfase_major"/>
</dbReference>
<comment type="similarity">
    <text evidence="1">Belongs to the class-II pyridoxal-phosphate-dependent aminotransferase family. Histidinol-phosphate aminotransferase subfamily.</text>
</comment>
<keyword evidence="4" id="KW-0663">Pyridoxal phosphate</keyword>
<keyword evidence="3 8" id="KW-0808">Transferase</keyword>
<dbReference type="Gene3D" id="3.90.1150.10">
    <property type="entry name" value="Aspartate Aminotransferase, domain 1"/>
    <property type="match status" value="1"/>
</dbReference>